<keyword evidence="1" id="KW-0732">Signal</keyword>
<dbReference type="EMBL" id="CP016591">
    <property type="protein sequence ID" value="ANY19234.1"/>
    <property type="molecule type" value="Genomic_DNA"/>
</dbReference>
<dbReference type="STRING" id="692370.A6F68_00705"/>
<dbReference type="KEGG" id="ado:A6F68_00705"/>
<evidence type="ECO:0000313" key="2">
    <source>
        <dbReference type="EMBL" id="ANY19234.1"/>
    </source>
</evidence>
<dbReference type="Proteomes" id="UP000092932">
    <property type="component" value="Chromosome"/>
</dbReference>
<sequence length="135" mass="15055">MMIERFPRLATALLAVSLAGVPALASDADAEGEAELAKILEGRVAGEPVDCIRDGPSDSLEIVDHIALVFKRGDTIYVNRPAGAQLLDYWDLPVVYRFASRLCRLDRVELRDRHSHIPGPNLFLDQFVPYTRPDR</sequence>
<reference evidence="2 3" key="1">
    <citation type="submission" date="2016-07" db="EMBL/GenBank/DDBJ databases">
        <title>Complete genome sequence of Altererythrobacter dongtanensis KCTC 22672, a type strain with esterase isolated from tidal flat.</title>
        <authorList>
            <person name="Cheng H."/>
            <person name="Wu Y.-H."/>
            <person name="Zhou P."/>
            <person name="Huo Y.-Y."/>
            <person name="Wang C.-S."/>
            <person name="Xu X.-W."/>
        </authorList>
    </citation>
    <scope>NUCLEOTIDE SEQUENCE [LARGE SCALE GENOMIC DNA]</scope>
    <source>
        <strain evidence="2 3">KCTC 22672</strain>
    </source>
</reference>
<feature type="signal peptide" evidence="1">
    <location>
        <begin position="1"/>
        <end position="25"/>
    </location>
</feature>
<accession>A0A1B2AAV5</accession>
<dbReference type="RefSeq" id="WP_084001566.1">
    <property type="nucleotide sequence ID" value="NZ_CP016591.1"/>
</dbReference>
<evidence type="ECO:0000313" key="3">
    <source>
        <dbReference type="Proteomes" id="UP000092932"/>
    </source>
</evidence>
<proteinExistence type="predicted"/>
<name>A0A1B2AAV5_9SPHN</name>
<feature type="chain" id="PRO_5008533956" evidence="1">
    <location>
        <begin position="26"/>
        <end position="135"/>
    </location>
</feature>
<organism evidence="2 3">
    <name type="scientific">Tsuneonella dongtanensis</name>
    <dbReference type="NCBI Taxonomy" id="692370"/>
    <lineage>
        <taxon>Bacteria</taxon>
        <taxon>Pseudomonadati</taxon>
        <taxon>Pseudomonadota</taxon>
        <taxon>Alphaproteobacteria</taxon>
        <taxon>Sphingomonadales</taxon>
        <taxon>Erythrobacteraceae</taxon>
        <taxon>Tsuneonella</taxon>
    </lineage>
</organism>
<protein>
    <submittedName>
        <fullName evidence="2">Uncharacterized protein</fullName>
    </submittedName>
</protein>
<dbReference type="AlphaFoldDB" id="A0A1B2AAV5"/>
<gene>
    <name evidence="2" type="ORF">A6F68_00705</name>
</gene>
<evidence type="ECO:0000256" key="1">
    <source>
        <dbReference type="SAM" id="SignalP"/>
    </source>
</evidence>
<keyword evidence="3" id="KW-1185">Reference proteome</keyword>